<reference evidence="1" key="1">
    <citation type="submission" date="2021-01" db="EMBL/GenBank/DDBJ databases">
        <authorList>
            <person name="Corre E."/>
            <person name="Pelletier E."/>
            <person name="Niang G."/>
            <person name="Scheremetjew M."/>
            <person name="Finn R."/>
            <person name="Kale V."/>
            <person name="Holt S."/>
            <person name="Cochrane G."/>
            <person name="Meng A."/>
            <person name="Brown T."/>
            <person name="Cohen L."/>
        </authorList>
    </citation>
    <scope>NUCLEOTIDE SEQUENCE</scope>
    <source>
        <strain evidence="1">CCMP 2712</strain>
    </source>
</reference>
<dbReference type="EMBL" id="HBKN01049349">
    <property type="protein sequence ID" value="CAE2339989.1"/>
    <property type="molecule type" value="Transcribed_RNA"/>
</dbReference>
<protein>
    <submittedName>
        <fullName evidence="1">Uncharacterized protein</fullName>
    </submittedName>
</protein>
<evidence type="ECO:0000313" key="1">
    <source>
        <dbReference type="EMBL" id="CAE2339989.1"/>
    </source>
</evidence>
<accession>A0A7S4PN03</accession>
<name>A0A7S4PN03_GUITH</name>
<sequence length="119" mass="13641">MFVRSYTPDSSSIVQYHCMLPTACHLYCSATILWFPADWILPDLHCSFIVMTDDPMLPPEKACTIFCYSCCMKNTTINIFEVLFSNTQVIRHCVWFPSPLTKRPQSSLQVYGEGLFVPC</sequence>
<gene>
    <name evidence="1" type="ORF">GTHE00462_LOCUS38576</name>
</gene>
<organism evidence="1">
    <name type="scientific">Guillardia theta</name>
    <name type="common">Cryptophyte</name>
    <name type="synonym">Cryptomonas phi</name>
    <dbReference type="NCBI Taxonomy" id="55529"/>
    <lineage>
        <taxon>Eukaryota</taxon>
        <taxon>Cryptophyceae</taxon>
        <taxon>Pyrenomonadales</taxon>
        <taxon>Geminigeraceae</taxon>
        <taxon>Guillardia</taxon>
    </lineage>
</organism>
<proteinExistence type="predicted"/>
<dbReference type="AlphaFoldDB" id="A0A7S4PN03"/>